<dbReference type="PATRIC" id="fig|512565.3.peg.1161"/>
<organism evidence="1 2">
    <name type="scientific">Actinoplanes missouriensis (strain ATCC 14538 / DSM 43046 / CBS 188.64 / JCM 3121 / NBRC 102363 / NCIMB 12654 / NRRL B-3342 / UNCC 431)</name>
    <dbReference type="NCBI Taxonomy" id="512565"/>
    <lineage>
        <taxon>Bacteria</taxon>
        <taxon>Bacillati</taxon>
        <taxon>Actinomycetota</taxon>
        <taxon>Actinomycetes</taxon>
        <taxon>Micromonosporales</taxon>
        <taxon>Micromonosporaceae</taxon>
        <taxon>Actinoplanes</taxon>
    </lineage>
</organism>
<keyword evidence="2" id="KW-1185">Reference proteome</keyword>
<dbReference type="AlphaFoldDB" id="I0H039"/>
<dbReference type="HOGENOM" id="CLU_048417_0_0_11"/>
<protein>
    <submittedName>
        <fullName evidence="1">Uncharacterized protein</fullName>
    </submittedName>
</protein>
<name>I0H039_ACTM4</name>
<gene>
    <name evidence="1" type="ordered locus">AMIS_11560</name>
</gene>
<dbReference type="RefSeq" id="WP_014441273.1">
    <property type="nucleotide sequence ID" value="NC_017093.1"/>
</dbReference>
<dbReference type="eggNOG" id="COG4848">
    <property type="taxonomic scope" value="Bacteria"/>
</dbReference>
<evidence type="ECO:0000313" key="2">
    <source>
        <dbReference type="Proteomes" id="UP000007882"/>
    </source>
</evidence>
<proteinExistence type="predicted"/>
<reference evidence="1 2" key="1">
    <citation type="submission" date="2012-02" db="EMBL/GenBank/DDBJ databases">
        <title>Complete genome sequence of Actinoplanes missouriensis 431 (= NBRC 102363).</title>
        <authorList>
            <person name="Ohnishi Y."/>
            <person name="Ishikawa J."/>
            <person name="Sekine M."/>
            <person name="Hosoyama A."/>
            <person name="Harada T."/>
            <person name="Narita H."/>
            <person name="Hata T."/>
            <person name="Konno Y."/>
            <person name="Tutikane K."/>
            <person name="Fujita N."/>
            <person name="Horinouchi S."/>
            <person name="Hayakawa M."/>
        </authorList>
    </citation>
    <scope>NUCLEOTIDE SEQUENCE [LARGE SCALE GENOMIC DNA]</scope>
    <source>
        <strain evidence="2">ATCC 14538 / DSM 43046 / CBS 188.64 / JCM 3121 / NBRC 102363 / NCIMB 12654 / NRRL B-3342 / UNCC 431</strain>
    </source>
</reference>
<dbReference type="Proteomes" id="UP000007882">
    <property type="component" value="Chromosome"/>
</dbReference>
<dbReference type="EMBL" id="AP012319">
    <property type="protein sequence ID" value="BAL86376.1"/>
    <property type="molecule type" value="Genomic_DNA"/>
</dbReference>
<evidence type="ECO:0000313" key="1">
    <source>
        <dbReference type="EMBL" id="BAL86376.1"/>
    </source>
</evidence>
<accession>I0H039</accession>
<dbReference type="KEGG" id="ams:AMIS_11560"/>
<sequence>MGLLRRIARARLARRVIRCLRRAGVRDARYSTRSFSVRFTASGDDEPSVLQLGPLLDRRIRRRQLDAFVAGLVRNPGLPADWASARPLLRPVLRGEAPDDLLRRPALPCLSEFVVVDHPETMTYVSPAQLAIWGVSADLVFGAARRNLPGAVLHGVASGPVVVRFVDDGNAYWTSHLLLENWLGRLADQVGGVPVAFAPERGTLLVTADGSAHLPGLFAQAEQIFRESARALSPMAYVSDDHGCTVPYAAPPGHPLHPLVRRAEKLLVEHSQRGVTRDGG</sequence>